<organism evidence="2 3">
    <name type="scientific">Candidatus Daviesbacteria bacterium RIFCSPHIGHO2_01_FULL_41_23</name>
    <dbReference type="NCBI Taxonomy" id="1797764"/>
    <lineage>
        <taxon>Bacteria</taxon>
        <taxon>Candidatus Daviesiibacteriota</taxon>
    </lineage>
</organism>
<evidence type="ECO:0000313" key="2">
    <source>
        <dbReference type="EMBL" id="OGE18988.1"/>
    </source>
</evidence>
<evidence type="ECO:0000259" key="1">
    <source>
        <dbReference type="Pfam" id="PF18480"/>
    </source>
</evidence>
<accession>A0A1F5IRJ8</accession>
<dbReference type="Pfam" id="PF18480">
    <property type="entry name" value="DUF5615"/>
    <property type="match status" value="1"/>
</dbReference>
<dbReference type="AlphaFoldDB" id="A0A1F5IRJ8"/>
<evidence type="ECO:0000313" key="3">
    <source>
        <dbReference type="Proteomes" id="UP000176336"/>
    </source>
</evidence>
<sequence length="114" mass="13008">MRFLADEDFPKPLVVKIRSAGYSVKTIQQKALQGSSDEIVANLALKEKRILLTFDKDFFKNQTANLQVIIFSFPKTPTSEIILLTPNFLKELKQFKLSKGKVLKFCKSGLEEQK</sequence>
<feature type="domain" description="DUF5615" evidence="1">
    <location>
        <begin position="1"/>
        <end position="99"/>
    </location>
</feature>
<comment type="caution">
    <text evidence="2">The sequence shown here is derived from an EMBL/GenBank/DDBJ whole genome shotgun (WGS) entry which is preliminary data.</text>
</comment>
<dbReference type="InterPro" id="IPR041049">
    <property type="entry name" value="DUF5615"/>
</dbReference>
<reference evidence="2 3" key="1">
    <citation type="journal article" date="2016" name="Nat. Commun.">
        <title>Thousands of microbial genomes shed light on interconnected biogeochemical processes in an aquifer system.</title>
        <authorList>
            <person name="Anantharaman K."/>
            <person name="Brown C.T."/>
            <person name="Hug L.A."/>
            <person name="Sharon I."/>
            <person name="Castelle C.J."/>
            <person name="Probst A.J."/>
            <person name="Thomas B.C."/>
            <person name="Singh A."/>
            <person name="Wilkins M.J."/>
            <person name="Karaoz U."/>
            <person name="Brodie E.L."/>
            <person name="Williams K.H."/>
            <person name="Hubbard S.S."/>
            <person name="Banfield J.F."/>
        </authorList>
    </citation>
    <scope>NUCLEOTIDE SEQUENCE [LARGE SCALE GENOMIC DNA]</scope>
</reference>
<proteinExistence type="predicted"/>
<name>A0A1F5IRJ8_9BACT</name>
<protein>
    <recommendedName>
        <fullName evidence="1">DUF5615 domain-containing protein</fullName>
    </recommendedName>
</protein>
<dbReference type="Proteomes" id="UP000176336">
    <property type="component" value="Unassembled WGS sequence"/>
</dbReference>
<gene>
    <name evidence="2" type="ORF">A2871_01385</name>
</gene>
<dbReference type="EMBL" id="MFCR01000006">
    <property type="protein sequence ID" value="OGE18988.1"/>
    <property type="molecule type" value="Genomic_DNA"/>
</dbReference>